<protein>
    <submittedName>
        <fullName evidence="1">Uncharacterized protein</fullName>
    </submittedName>
</protein>
<sequence>TWVGEAVPGNDDHAVILDGHTVKLKAKEGTSIKDFTIDAGGVLNADNKKMNISGTFIVNGTYTAKFDEKKADLTFTGNSLGGTGYINVEKGKFTIGQDVVIIPTTDLLVFIKGTIEIDAGVTVTNKGTFAVSGRVKD</sequence>
<gene>
    <name evidence="1" type="ORF">S12H4_39350</name>
</gene>
<proteinExistence type="predicted"/>
<name>X1T2N1_9ZZZZ</name>
<organism evidence="1">
    <name type="scientific">marine sediment metagenome</name>
    <dbReference type="NCBI Taxonomy" id="412755"/>
    <lineage>
        <taxon>unclassified sequences</taxon>
        <taxon>metagenomes</taxon>
        <taxon>ecological metagenomes</taxon>
    </lineage>
</organism>
<comment type="caution">
    <text evidence="1">The sequence shown here is derived from an EMBL/GenBank/DDBJ whole genome shotgun (WGS) entry which is preliminary data.</text>
</comment>
<accession>X1T2N1</accession>
<dbReference type="AlphaFoldDB" id="X1T2N1"/>
<reference evidence="1" key="1">
    <citation type="journal article" date="2014" name="Front. Microbiol.">
        <title>High frequency of phylogenetically diverse reductive dehalogenase-homologous genes in deep subseafloor sedimentary metagenomes.</title>
        <authorList>
            <person name="Kawai M."/>
            <person name="Futagami T."/>
            <person name="Toyoda A."/>
            <person name="Takaki Y."/>
            <person name="Nishi S."/>
            <person name="Hori S."/>
            <person name="Arai W."/>
            <person name="Tsubouchi T."/>
            <person name="Morono Y."/>
            <person name="Uchiyama I."/>
            <person name="Ito T."/>
            <person name="Fujiyama A."/>
            <person name="Inagaki F."/>
            <person name="Takami H."/>
        </authorList>
    </citation>
    <scope>NUCLEOTIDE SEQUENCE</scope>
    <source>
        <strain evidence="1">Expedition CK06-06</strain>
    </source>
</reference>
<evidence type="ECO:0000313" key="1">
    <source>
        <dbReference type="EMBL" id="GAI99567.1"/>
    </source>
</evidence>
<feature type="non-terminal residue" evidence="1">
    <location>
        <position position="1"/>
    </location>
</feature>
<dbReference type="EMBL" id="BARW01023771">
    <property type="protein sequence ID" value="GAI99567.1"/>
    <property type="molecule type" value="Genomic_DNA"/>
</dbReference>